<dbReference type="PANTHER" id="PTHR46796">
    <property type="entry name" value="HTH-TYPE TRANSCRIPTIONAL ACTIVATOR RHAS-RELATED"/>
    <property type="match status" value="1"/>
</dbReference>
<dbReference type="GO" id="GO:0003700">
    <property type="term" value="F:DNA-binding transcription factor activity"/>
    <property type="evidence" value="ECO:0007669"/>
    <property type="project" value="InterPro"/>
</dbReference>
<dbReference type="AlphaFoldDB" id="A0A1H1KIG9"/>
<evidence type="ECO:0000256" key="2">
    <source>
        <dbReference type="ARBA" id="ARBA00023125"/>
    </source>
</evidence>
<keyword evidence="7" id="KW-1185">Reference proteome</keyword>
<feature type="domain" description="HTH araC/xylS-type" evidence="5">
    <location>
        <begin position="214"/>
        <end position="312"/>
    </location>
</feature>
<dbReference type="InterPro" id="IPR050204">
    <property type="entry name" value="AraC_XylS_family_regulators"/>
</dbReference>
<name>A0A1H1KIG9_9BURK</name>
<dbReference type="InterPro" id="IPR009057">
    <property type="entry name" value="Homeodomain-like_sf"/>
</dbReference>
<dbReference type="STRING" id="157910.SAMN05445850_8001"/>
<dbReference type="SMART" id="SM00342">
    <property type="entry name" value="HTH_ARAC"/>
    <property type="match status" value="1"/>
</dbReference>
<keyword evidence="1" id="KW-0805">Transcription regulation</keyword>
<dbReference type="PROSITE" id="PS01124">
    <property type="entry name" value="HTH_ARAC_FAMILY_2"/>
    <property type="match status" value="1"/>
</dbReference>
<dbReference type="InterPro" id="IPR037923">
    <property type="entry name" value="HTH-like"/>
</dbReference>
<evidence type="ECO:0000256" key="1">
    <source>
        <dbReference type="ARBA" id="ARBA00023015"/>
    </source>
</evidence>
<evidence type="ECO:0000256" key="3">
    <source>
        <dbReference type="ARBA" id="ARBA00023159"/>
    </source>
</evidence>
<keyword evidence="3" id="KW-0010">Activator</keyword>
<gene>
    <name evidence="6" type="ORF">SAMN05445850_8001</name>
</gene>
<dbReference type="PROSITE" id="PS00041">
    <property type="entry name" value="HTH_ARAC_FAMILY_1"/>
    <property type="match status" value="1"/>
</dbReference>
<dbReference type="InterPro" id="IPR018062">
    <property type="entry name" value="HTH_AraC-typ_CS"/>
</dbReference>
<evidence type="ECO:0000259" key="5">
    <source>
        <dbReference type="PROSITE" id="PS01124"/>
    </source>
</evidence>
<organism evidence="6 7">
    <name type="scientific">Paraburkholderia tuberum</name>
    <dbReference type="NCBI Taxonomy" id="157910"/>
    <lineage>
        <taxon>Bacteria</taxon>
        <taxon>Pseudomonadati</taxon>
        <taxon>Pseudomonadota</taxon>
        <taxon>Betaproteobacteria</taxon>
        <taxon>Burkholderiales</taxon>
        <taxon>Burkholderiaceae</taxon>
        <taxon>Paraburkholderia</taxon>
    </lineage>
</organism>
<protein>
    <submittedName>
        <fullName evidence="6">Transcriptional regulator, AraC family</fullName>
    </submittedName>
</protein>
<dbReference type="InterPro" id="IPR018060">
    <property type="entry name" value="HTH_AraC"/>
</dbReference>
<dbReference type="SUPFAM" id="SSF51215">
    <property type="entry name" value="Regulatory protein AraC"/>
    <property type="match status" value="1"/>
</dbReference>
<accession>A0A1H1KIG9</accession>
<dbReference type="Gene3D" id="1.10.10.60">
    <property type="entry name" value="Homeodomain-like"/>
    <property type="match status" value="2"/>
</dbReference>
<dbReference type="CDD" id="cd06976">
    <property type="entry name" value="cupin_MtlR-like_N"/>
    <property type="match status" value="1"/>
</dbReference>
<evidence type="ECO:0000256" key="4">
    <source>
        <dbReference type="ARBA" id="ARBA00023163"/>
    </source>
</evidence>
<dbReference type="EMBL" id="FNKX01000004">
    <property type="protein sequence ID" value="SDR61852.1"/>
    <property type="molecule type" value="Genomic_DNA"/>
</dbReference>
<keyword evidence="4" id="KW-0804">Transcription</keyword>
<dbReference type="SUPFAM" id="SSF46689">
    <property type="entry name" value="Homeodomain-like"/>
    <property type="match status" value="2"/>
</dbReference>
<evidence type="ECO:0000313" key="7">
    <source>
        <dbReference type="Proteomes" id="UP000199365"/>
    </source>
</evidence>
<dbReference type="Proteomes" id="UP000199365">
    <property type="component" value="Unassembled WGS sequence"/>
</dbReference>
<dbReference type="GO" id="GO:0043565">
    <property type="term" value="F:sequence-specific DNA binding"/>
    <property type="evidence" value="ECO:0007669"/>
    <property type="project" value="InterPro"/>
</dbReference>
<dbReference type="Pfam" id="PF12833">
    <property type="entry name" value="HTH_18"/>
    <property type="match status" value="1"/>
</dbReference>
<keyword evidence="2" id="KW-0238">DNA-binding</keyword>
<reference evidence="7" key="1">
    <citation type="submission" date="2016-10" db="EMBL/GenBank/DDBJ databases">
        <authorList>
            <person name="Varghese N."/>
            <person name="Submissions S."/>
        </authorList>
    </citation>
    <scope>NUCLEOTIDE SEQUENCE [LARGE SCALE GENOMIC DNA]</scope>
    <source>
        <strain evidence="7">DUS833</strain>
    </source>
</reference>
<sequence>MQAVQGLKACQCGICNYCLAMRNEARRLTIAKPDLEWVAVPRDESFKVWSHGYPYRTVRWHFHPEYEIHLITSTAGKYFVGDFIGDFEPGNLVMTETKLPHNWVSNVPPGERVDERCLILQFDAEFVARAVAVFPELKRVEPLLEASCWGVLFAPETGAAAEPVMREMLGAQGIRRITLFVALLDLLVQSKGAMKLASAAYRADAAHYAETRINNVLSYIGRNLSQELRESELAQLAGQSASAFSRYFRRHTGVPFVQYVNRLRIDLACQLLMSGELSITDICYQVGFNNLSNFNRQFLLPKGMSRSQWRAWRKLGTASANEPRDAVHAVEAVG</sequence>
<evidence type="ECO:0000313" key="6">
    <source>
        <dbReference type="EMBL" id="SDR61852.1"/>
    </source>
</evidence>
<proteinExistence type="predicted"/>